<proteinExistence type="predicted"/>
<evidence type="ECO:0000256" key="1">
    <source>
        <dbReference type="SAM" id="MobiDB-lite"/>
    </source>
</evidence>
<gene>
    <name evidence="3" type="ORF">CCHR01_09339</name>
</gene>
<keyword evidence="2" id="KW-0732">Signal</keyword>
<reference evidence="3" key="1">
    <citation type="submission" date="2023-01" db="EMBL/GenBank/DDBJ databases">
        <title>Colletotrichum chrysophilum M932 genome sequence.</title>
        <authorList>
            <person name="Baroncelli R."/>
        </authorList>
    </citation>
    <scope>NUCLEOTIDE SEQUENCE</scope>
    <source>
        <strain evidence="3">M932</strain>
    </source>
</reference>
<feature type="signal peptide" evidence="2">
    <location>
        <begin position="1"/>
        <end position="26"/>
    </location>
</feature>
<keyword evidence="4" id="KW-1185">Reference proteome</keyword>
<name>A0AAD9EKK2_9PEZI</name>
<comment type="caution">
    <text evidence="3">The sequence shown here is derived from an EMBL/GenBank/DDBJ whole genome shotgun (WGS) entry which is preliminary data.</text>
</comment>
<accession>A0AAD9EKK2</accession>
<dbReference type="Proteomes" id="UP001243330">
    <property type="component" value="Unassembled WGS sequence"/>
</dbReference>
<evidence type="ECO:0000256" key="2">
    <source>
        <dbReference type="SAM" id="SignalP"/>
    </source>
</evidence>
<evidence type="ECO:0000313" key="4">
    <source>
        <dbReference type="Proteomes" id="UP001243330"/>
    </source>
</evidence>
<feature type="chain" id="PRO_5042087935" evidence="2">
    <location>
        <begin position="27"/>
        <end position="132"/>
    </location>
</feature>
<organism evidence="3 4">
    <name type="scientific">Colletotrichum chrysophilum</name>
    <dbReference type="NCBI Taxonomy" id="1836956"/>
    <lineage>
        <taxon>Eukaryota</taxon>
        <taxon>Fungi</taxon>
        <taxon>Dikarya</taxon>
        <taxon>Ascomycota</taxon>
        <taxon>Pezizomycotina</taxon>
        <taxon>Sordariomycetes</taxon>
        <taxon>Hypocreomycetidae</taxon>
        <taxon>Glomerellales</taxon>
        <taxon>Glomerellaceae</taxon>
        <taxon>Colletotrichum</taxon>
        <taxon>Colletotrichum gloeosporioides species complex</taxon>
    </lineage>
</organism>
<dbReference type="EMBL" id="JAQOWY010000183">
    <property type="protein sequence ID" value="KAK1848026.1"/>
    <property type="molecule type" value="Genomic_DNA"/>
</dbReference>
<protein>
    <submittedName>
        <fullName evidence="3">Uncharacterized protein</fullName>
    </submittedName>
</protein>
<evidence type="ECO:0000313" key="3">
    <source>
        <dbReference type="EMBL" id="KAK1848026.1"/>
    </source>
</evidence>
<dbReference type="AlphaFoldDB" id="A0AAD9EKK2"/>
<feature type="region of interest" description="Disordered" evidence="1">
    <location>
        <begin position="65"/>
        <end position="108"/>
    </location>
</feature>
<sequence length="132" mass="13391">MKSTHLSLSGLQQLAVAAFFAAAADARPYCADQHGQVVALSNCDTATTQATEKFVLIEHDGGDLQNGDSIMDDKAGGSPMVARDVEGPDPDLVSGGFGRRSPQRQCDPSVGHCVVGGVRIGSGSFGGGSNGG</sequence>